<dbReference type="EMBL" id="CAJNRG010005755">
    <property type="protein sequence ID" value="CAF2080264.1"/>
    <property type="molecule type" value="Genomic_DNA"/>
</dbReference>
<keyword evidence="2" id="KW-0472">Membrane</keyword>
<keyword evidence="8" id="KW-1185">Reference proteome</keyword>
<evidence type="ECO:0000256" key="2">
    <source>
        <dbReference type="SAM" id="Phobius"/>
    </source>
</evidence>
<keyword evidence="2" id="KW-1133">Transmembrane helix</keyword>
<evidence type="ECO:0000313" key="6">
    <source>
        <dbReference type="EMBL" id="CAF3885212.1"/>
    </source>
</evidence>
<proteinExistence type="predicted"/>
<dbReference type="Proteomes" id="UP000663856">
    <property type="component" value="Unassembled WGS sequence"/>
</dbReference>
<dbReference type="GO" id="GO:0051999">
    <property type="term" value="P:mannosyl-inositol phosphorylceramide biosynthetic process"/>
    <property type="evidence" value="ECO:0007669"/>
    <property type="project" value="TreeGrafter"/>
</dbReference>
<accession>A0A816NG14</accession>
<dbReference type="InterPro" id="IPR029044">
    <property type="entry name" value="Nucleotide-diphossugar_trans"/>
</dbReference>
<feature type="transmembrane region" description="Helical" evidence="2">
    <location>
        <begin position="281"/>
        <end position="299"/>
    </location>
</feature>
<dbReference type="SUPFAM" id="SSF53448">
    <property type="entry name" value="Nucleotide-diphospho-sugar transferases"/>
    <property type="match status" value="1"/>
</dbReference>
<dbReference type="Proteomes" id="UP000663842">
    <property type="component" value="Unassembled WGS sequence"/>
</dbReference>
<dbReference type="GO" id="GO:0016020">
    <property type="term" value="C:membrane"/>
    <property type="evidence" value="ECO:0007669"/>
    <property type="project" value="GOC"/>
</dbReference>
<evidence type="ECO:0000313" key="8">
    <source>
        <dbReference type="Proteomes" id="UP000663866"/>
    </source>
</evidence>
<name>A0A816NG14_9BILA</name>
<dbReference type="InterPro" id="IPR051706">
    <property type="entry name" value="Glycosyltransferase_domain"/>
</dbReference>
<evidence type="ECO:0000313" key="4">
    <source>
        <dbReference type="EMBL" id="CAF2080264.1"/>
    </source>
</evidence>
<keyword evidence="2" id="KW-0812">Transmembrane</keyword>
<dbReference type="InterPro" id="IPR007577">
    <property type="entry name" value="GlycoTrfase_DXD_sugar-bd_CS"/>
</dbReference>
<reference evidence="3" key="1">
    <citation type="submission" date="2021-02" db="EMBL/GenBank/DDBJ databases">
        <authorList>
            <person name="Nowell W R."/>
        </authorList>
    </citation>
    <scope>NUCLEOTIDE SEQUENCE</scope>
</reference>
<dbReference type="PANTHER" id="PTHR32385:SF15">
    <property type="entry name" value="INOSITOL PHOSPHOCERAMIDE MANNOSYLTRANSFERASE 1"/>
    <property type="match status" value="1"/>
</dbReference>
<evidence type="ECO:0000313" key="5">
    <source>
        <dbReference type="EMBL" id="CAF3827755.1"/>
    </source>
</evidence>
<gene>
    <name evidence="5" type="ORF">OVN521_LOCUS5456</name>
    <name evidence="6" type="ORF">UXM345_LOCUS9696</name>
    <name evidence="3" type="ORF">WKI299_LOCUS7244</name>
    <name evidence="4" type="ORF">XDN619_LOCUS14552</name>
</gene>
<dbReference type="Gene3D" id="3.90.550.20">
    <property type="match status" value="1"/>
</dbReference>
<sequence>MQWRICLRRIFFGVLVCFLIYIIIFRRRSQRVFLTESDIYEYTKEKYSNHKQLYRIPRIIHQTWKTTGVPINWNETVESVRQWNVHRFKYRIWTDDDMHEFVRQEYPYLYRHTFLKYPLNIQRVDAFRYLVLYRMGGIYIDMDNGCRRPFDSLLDVLEAMDSEMNHTAAFPRTSPIGISNGFMITTKGHPLFKILVSRLSHFNRDFLVDYLTVMLSAGPLYLSVNEFYFNQISHQSRIRIIDENVYSSIYTWHMPGNSWHGRDARIILQIYHTWRRNSQVIFYYFLLIIALIILGLLCFRRDKRWCNWRFSSIRKILLPRKFNYSKIKPVPI</sequence>
<dbReference type="EMBL" id="CAJOBF010000894">
    <property type="protein sequence ID" value="CAF3885212.1"/>
    <property type="molecule type" value="Genomic_DNA"/>
</dbReference>
<dbReference type="AlphaFoldDB" id="A0A816NG14"/>
<dbReference type="Proteomes" id="UP000663866">
    <property type="component" value="Unassembled WGS sequence"/>
</dbReference>
<keyword evidence="1" id="KW-0808">Transferase</keyword>
<dbReference type="GO" id="GO:0000030">
    <property type="term" value="F:mannosyltransferase activity"/>
    <property type="evidence" value="ECO:0007669"/>
    <property type="project" value="TreeGrafter"/>
</dbReference>
<comment type="caution">
    <text evidence="3">The sequence shown here is derived from an EMBL/GenBank/DDBJ whole genome shotgun (WGS) entry which is preliminary data.</text>
</comment>
<protein>
    <submittedName>
        <fullName evidence="3">Uncharacterized protein</fullName>
    </submittedName>
</protein>
<dbReference type="PANTHER" id="PTHR32385">
    <property type="entry name" value="MANNOSYL PHOSPHORYLINOSITOL CERAMIDE SYNTHASE"/>
    <property type="match status" value="1"/>
</dbReference>
<dbReference type="EMBL" id="CAJNRF010002180">
    <property type="protein sequence ID" value="CAF2033921.1"/>
    <property type="molecule type" value="Genomic_DNA"/>
</dbReference>
<dbReference type="Pfam" id="PF04488">
    <property type="entry name" value="Gly_transf_sug"/>
    <property type="match status" value="1"/>
</dbReference>
<evidence type="ECO:0000256" key="1">
    <source>
        <dbReference type="ARBA" id="ARBA00022679"/>
    </source>
</evidence>
<dbReference type="Proteomes" id="UP000663887">
    <property type="component" value="Unassembled WGS sequence"/>
</dbReference>
<dbReference type="EMBL" id="CAJOBG010000544">
    <property type="protein sequence ID" value="CAF3827755.1"/>
    <property type="molecule type" value="Genomic_DNA"/>
</dbReference>
<evidence type="ECO:0000313" key="7">
    <source>
        <dbReference type="Proteomes" id="UP000663856"/>
    </source>
</evidence>
<evidence type="ECO:0000313" key="3">
    <source>
        <dbReference type="EMBL" id="CAF2033921.1"/>
    </source>
</evidence>
<organism evidence="3 7">
    <name type="scientific">Rotaria magnacalcarata</name>
    <dbReference type="NCBI Taxonomy" id="392030"/>
    <lineage>
        <taxon>Eukaryota</taxon>
        <taxon>Metazoa</taxon>
        <taxon>Spiralia</taxon>
        <taxon>Gnathifera</taxon>
        <taxon>Rotifera</taxon>
        <taxon>Eurotatoria</taxon>
        <taxon>Bdelloidea</taxon>
        <taxon>Philodinida</taxon>
        <taxon>Philodinidae</taxon>
        <taxon>Rotaria</taxon>
    </lineage>
</organism>
<feature type="transmembrane region" description="Helical" evidence="2">
    <location>
        <begin position="6"/>
        <end position="25"/>
    </location>
</feature>